<evidence type="ECO:0000256" key="2">
    <source>
        <dbReference type="ARBA" id="ARBA00010992"/>
    </source>
</evidence>
<evidence type="ECO:0000256" key="4">
    <source>
        <dbReference type="ARBA" id="ARBA00022989"/>
    </source>
</evidence>
<dbReference type="InterPro" id="IPR020846">
    <property type="entry name" value="MFS_dom"/>
</dbReference>
<keyword evidence="3 7" id="KW-0812">Transmembrane</keyword>
<accession>A0AAV2EVY2</accession>
<dbReference type="GO" id="GO:0005351">
    <property type="term" value="F:carbohydrate:proton symporter activity"/>
    <property type="evidence" value="ECO:0007669"/>
    <property type="project" value="TreeGrafter"/>
</dbReference>
<feature type="domain" description="Major facilitator superfamily (MFS) profile" evidence="9">
    <location>
        <begin position="1"/>
        <end position="250"/>
    </location>
</feature>
<reference evidence="10 11" key="1">
    <citation type="submission" date="2024-04" db="EMBL/GenBank/DDBJ databases">
        <authorList>
            <person name="Fracassetti M."/>
        </authorList>
    </citation>
    <scope>NUCLEOTIDE SEQUENCE [LARGE SCALE GENOMIC DNA]</scope>
</reference>
<evidence type="ECO:0000313" key="10">
    <source>
        <dbReference type="EMBL" id="CAL1389893.1"/>
    </source>
</evidence>
<dbReference type="SUPFAM" id="SSF103473">
    <property type="entry name" value="MFS general substrate transporter"/>
    <property type="match status" value="1"/>
</dbReference>
<feature type="transmembrane region" description="Helical" evidence="7">
    <location>
        <begin position="162"/>
        <end position="183"/>
    </location>
</feature>
<feature type="transmembrane region" description="Helical" evidence="7">
    <location>
        <begin position="70"/>
        <end position="100"/>
    </location>
</feature>
<dbReference type="Pfam" id="PF00083">
    <property type="entry name" value="Sugar_tr"/>
    <property type="match status" value="1"/>
</dbReference>
<evidence type="ECO:0000256" key="7">
    <source>
        <dbReference type="SAM" id="Phobius"/>
    </source>
</evidence>
<protein>
    <recommendedName>
        <fullName evidence="9">Major facilitator superfamily (MFS) profile domain-containing protein</fullName>
    </recommendedName>
</protein>
<organism evidence="10 11">
    <name type="scientific">Linum trigynum</name>
    <dbReference type="NCBI Taxonomy" id="586398"/>
    <lineage>
        <taxon>Eukaryota</taxon>
        <taxon>Viridiplantae</taxon>
        <taxon>Streptophyta</taxon>
        <taxon>Embryophyta</taxon>
        <taxon>Tracheophyta</taxon>
        <taxon>Spermatophyta</taxon>
        <taxon>Magnoliopsida</taxon>
        <taxon>eudicotyledons</taxon>
        <taxon>Gunneridae</taxon>
        <taxon>Pentapetalae</taxon>
        <taxon>rosids</taxon>
        <taxon>fabids</taxon>
        <taxon>Malpighiales</taxon>
        <taxon>Linaceae</taxon>
        <taxon>Linum</taxon>
    </lineage>
</organism>
<evidence type="ECO:0000256" key="1">
    <source>
        <dbReference type="ARBA" id="ARBA00004141"/>
    </source>
</evidence>
<feature type="region of interest" description="Disordered" evidence="6">
    <location>
        <begin position="256"/>
        <end position="281"/>
    </location>
</feature>
<evidence type="ECO:0000259" key="9">
    <source>
        <dbReference type="PROSITE" id="PS50850"/>
    </source>
</evidence>
<dbReference type="EMBL" id="OZ034818">
    <property type="protein sequence ID" value="CAL1389893.1"/>
    <property type="molecule type" value="Genomic_DNA"/>
</dbReference>
<keyword evidence="8" id="KW-0732">Signal</keyword>
<dbReference type="GO" id="GO:0016020">
    <property type="term" value="C:membrane"/>
    <property type="evidence" value="ECO:0007669"/>
    <property type="project" value="UniProtKB-SubCell"/>
</dbReference>
<evidence type="ECO:0000256" key="6">
    <source>
        <dbReference type="SAM" id="MobiDB-lite"/>
    </source>
</evidence>
<dbReference type="PROSITE" id="PS50850">
    <property type="entry name" value="MFS"/>
    <property type="match status" value="1"/>
</dbReference>
<comment type="similarity">
    <text evidence="2">Belongs to the major facilitator superfamily. Sugar transporter (TC 2.A.1.1) family.</text>
</comment>
<comment type="subcellular location">
    <subcellularLocation>
        <location evidence="1">Membrane</location>
        <topology evidence="1">Multi-pass membrane protein</topology>
    </subcellularLocation>
</comment>
<keyword evidence="4 7" id="KW-1133">Transmembrane helix</keyword>
<dbReference type="InterPro" id="IPR036259">
    <property type="entry name" value="MFS_trans_sf"/>
</dbReference>
<dbReference type="PANTHER" id="PTHR48022">
    <property type="entry name" value="PLASTIDIC GLUCOSE TRANSPORTER 4"/>
    <property type="match status" value="1"/>
</dbReference>
<dbReference type="InterPro" id="IPR050360">
    <property type="entry name" value="MFS_Sugar_Transporters"/>
</dbReference>
<proteinExistence type="inferred from homology"/>
<gene>
    <name evidence="10" type="ORF">LTRI10_LOCUS30718</name>
</gene>
<name>A0AAV2EVY2_9ROSI</name>
<feature type="transmembrane region" description="Helical" evidence="7">
    <location>
        <begin position="106"/>
        <end position="127"/>
    </location>
</feature>
<keyword evidence="11" id="KW-1185">Reference proteome</keyword>
<evidence type="ECO:0000313" key="11">
    <source>
        <dbReference type="Proteomes" id="UP001497516"/>
    </source>
</evidence>
<feature type="transmembrane region" description="Helical" evidence="7">
    <location>
        <begin position="224"/>
        <end position="246"/>
    </location>
</feature>
<dbReference type="PANTHER" id="PTHR48022:SF2">
    <property type="entry name" value="PLASTIDIC GLUCOSE TRANSPORTER 4"/>
    <property type="match status" value="1"/>
</dbReference>
<evidence type="ECO:0000256" key="3">
    <source>
        <dbReference type="ARBA" id="ARBA00022692"/>
    </source>
</evidence>
<feature type="compositionally biased region" description="Acidic residues" evidence="6">
    <location>
        <begin position="268"/>
        <end position="281"/>
    </location>
</feature>
<evidence type="ECO:0000256" key="8">
    <source>
        <dbReference type="SAM" id="SignalP"/>
    </source>
</evidence>
<dbReference type="Gene3D" id="1.20.1250.20">
    <property type="entry name" value="MFS general substrate transporter like domains"/>
    <property type="match status" value="1"/>
</dbReference>
<feature type="transmembrane region" description="Helical" evidence="7">
    <location>
        <begin position="134"/>
        <end position="156"/>
    </location>
</feature>
<feature type="signal peptide" evidence="8">
    <location>
        <begin position="1"/>
        <end position="18"/>
    </location>
</feature>
<feature type="chain" id="PRO_5043830686" description="Major facilitator superfamily (MFS) profile domain-containing protein" evidence="8">
    <location>
        <begin position="19"/>
        <end position="281"/>
    </location>
</feature>
<evidence type="ECO:0000256" key="5">
    <source>
        <dbReference type="ARBA" id="ARBA00023136"/>
    </source>
</evidence>
<dbReference type="Proteomes" id="UP001497516">
    <property type="component" value="Chromosome 5"/>
</dbReference>
<dbReference type="InterPro" id="IPR005828">
    <property type="entry name" value="MFS_sugar_transport-like"/>
</dbReference>
<keyword evidence="5 7" id="KW-0472">Membrane</keyword>
<dbReference type="AlphaFoldDB" id="A0AAV2EVY2"/>
<sequence length="281" mass="31785">MFVMRCFLLILALELALTITTLYVTEIANMRIHGHLLCSSLMTGPMVLLPQHTDHLALYRFFRNPQQPRLRLVISLLYLNIMQQLCGVELIVVFFVMSILPFRSHTLVGVLVSLIKISITLIPMATVDRIGRRPLLLASFVLITISSSVLGFIHPLEDEKDRWFMFLLIFGYTLGLGPVTTVYSSEVLPFRTRGQAISLGVSLNKLTRCILIDISPRMNYELKFSGLCILFAVINLLGTVYAYYVIHETKGSEALKEEGANQDQPSFVDEDQQQEVDCLVE</sequence>
<feature type="transmembrane region" description="Helical" evidence="7">
    <location>
        <begin position="32"/>
        <end position="49"/>
    </location>
</feature>